<proteinExistence type="predicted"/>
<dbReference type="EMBL" id="QGMJ01000324">
    <property type="protein sequence ID" value="TVY37828.1"/>
    <property type="molecule type" value="Genomic_DNA"/>
</dbReference>
<reference evidence="1 2" key="1">
    <citation type="submission" date="2018-05" db="EMBL/GenBank/DDBJ databases">
        <title>Genome sequencing and assembly of the regulated plant pathogen Lachnellula willkommii and related sister species for the development of diagnostic species identification markers.</title>
        <authorList>
            <person name="Giroux E."/>
            <person name="Bilodeau G."/>
        </authorList>
    </citation>
    <scope>NUCLEOTIDE SEQUENCE [LARGE SCALE GENOMIC DNA]</scope>
    <source>
        <strain evidence="1 2">CBS 197.66</strain>
    </source>
</reference>
<protein>
    <recommendedName>
        <fullName evidence="3">Aminoglycoside phosphotransferase domain-containing protein</fullName>
    </recommendedName>
</protein>
<keyword evidence="2" id="KW-1185">Reference proteome</keyword>
<organism evidence="1 2">
    <name type="scientific">Lachnellula subtilissima</name>
    <dbReference type="NCBI Taxonomy" id="602034"/>
    <lineage>
        <taxon>Eukaryota</taxon>
        <taxon>Fungi</taxon>
        <taxon>Dikarya</taxon>
        <taxon>Ascomycota</taxon>
        <taxon>Pezizomycotina</taxon>
        <taxon>Leotiomycetes</taxon>
        <taxon>Helotiales</taxon>
        <taxon>Lachnaceae</taxon>
        <taxon>Lachnellula</taxon>
    </lineage>
</organism>
<comment type="caution">
    <text evidence="1">The sequence shown here is derived from an EMBL/GenBank/DDBJ whole genome shotgun (WGS) entry which is preliminary data.</text>
</comment>
<gene>
    <name evidence="1" type="ORF">LSUB1_G004694</name>
</gene>
<name>A0A8H8U8E9_9HELO</name>
<sequence length="159" mass="18050">MDFLESSFYKDHESGRCLPSPVEVRASAGPNQSLPQPPPVKFEHLNLIVKYGPHVTVAEAQCLWMVKRLVGEQVPVPEVYGWRVDGQDFVRGETLKDRWDFLSVGDKTTLCNHLYQIMESLRHVEQDPNDPFIGSINRHHLLDIVFEGQPQGGPFATIK</sequence>
<accession>A0A8H8U8E9</accession>
<dbReference type="AlphaFoldDB" id="A0A8H8U8E9"/>
<evidence type="ECO:0000313" key="2">
    <source>
        <dbReference type="Proteomes" id="UP000462212"/>
    </source>
</evidence>
<evidence type="ECO:0000313" key="1">
    <source>
        <dbReference type="EMBL" id="TVY37828.1"/>
    </source>
</evidence>
<evidence type="ECO:0008006" key="3">
    <source>
        <dbReference type="Google" id="ProtNLM"/>
    </source>
</evidence>
<dbReference type="OrthoDB" id="5404599at2759"/>
<dbReference type="Proteomes" id="UP000462212">
    <property type="component" value="Unassembled WGS sequence"/>
</dbReference>